<keyword evidence="11" id="KW-1185">Reference proteome</keyword>
<keyword evidence="2 8" id="KW-0812">Transmembrane</keyword>
<evidence type="ECO:0000256" key="3">
    <source>
        <dbReference type="ARBA" id="ARBA00022989"/>
    </source>
</evidence>
<organism evidence="10 11">
    <name type="scientific">Champsocephalus gunnari</name>
    <name type="common">Mackerel icefish</name>
    <dbReference type="NCBI Taxonomy" id="52237"/>
    <lineage>
        <taxon>Eukaryota</taxon>
        <taxon>Metazoa</taxon>
        <taxon>Chordata</taxon>
        <taxon>Craniata</taxon>
        <taxon>Vertebrata</taxon>
        <taxon>Euteleostomi</taxon>
        <taxon>Actinopterygii</taxon>
        <taxon>Neopterygii</taxon>
        <taxon>Teleostei</taxon>
        <taxon>Neoteleostei</taxon>
        <taxon>Acanthomorphata</taxon>
        <taxon>Eupercaria</taxon>
        <taxon>Perciformes</taxon>
        <taxon>Notothenioidei</taxon>
        <taxon>Channichthyidae</taxon>
        <taxon>Champsocephalus</taxon>
    </lineage>
</organism>
<dbReference type="Pfam" id="PF00001">
    <property type="entry name" value="7tm_1"/>
    <property type="match status" value="1"/>
</dbReference>
<dbReference type="InterPro" id="IPR000276">
    <property type="entry name" value="GPCR_Rhodpsn"/>
</dbReference>
<evidence type="ECO:0000256" key="5">
    <source>
        <dbReference type="ARBA" id="ARBA00023136"/>
    </source>
</evidence>
<dbReference type="InterPro" id="IPR017452">
    <property type="entry name" value="GPCR_Rhodpsn_7TM"/>
</dbReference>
<dbReference type="PRINTS" id="PR00237">
    <property type="entry name" value="GPCRRHODOPSN"/>
</dbReference>
<dbReference type="PROSITE" id="PS50262">
    <property type="entry name" value="G_PROTEIN_RECEP_F1_2"/>
    <property type="match status" value="1"/>
</dbReference>
<dbReference type="SUPFAM" id="SSF81321">
    <property type="entry name" value="Family A G protein-coupled receptor-like"/>
    <property type="match status" value="1"/>
</dbReference>
<gene>
    <name evidence="10" type="ORF">CgunFtcFv8_000723</name>
</gene>
<dbReference type="Proteomes" id="UP001331515">
    <property type="component" value="Unassembled WGS sequence"/>
</dbReference>
<dbReference type="CDD" id="cd00637">
    <property type="entry name" value="7tm_classA_rhodopsin-like"/>
    <property type="match status" value="1"/>
</dbReference>
<reference evidence="10 11" key="1">
    <citation type="journal article" date="2023" name="Mol. Biol. Evol.">
        <title>Genomics of Secondarily Temperate Adaptation in the Only Non-Antarctic Icefish.</title>
        <authorList>
            <person name="Rivera-Colon A.G."/>
            <person name="Rayamajhi N."/>
            <person name="Minhas B.F."/>
            <person name="Madrigal G."/>
            <person name="Bilyk K.T."/>
            <person name="Yoon V."/>
            <person name="Hune M."/>
            <person name="Gregory S."/>
            <person name="Cheng C.H.C."/>
            <person name="Catchen J.M."/>
        </authorList>
    </citation>
    <scope>NUCLEOTIDE SEQUENCE [LARGE SCALE GENOMIC DNA]</scope>
    <source>
        <tissue evidence="10">White muscle</tissue>
    </source>
</reference>
<feature type="transmembrane region" description="Helical" evidence="8">
    <location>
        <begin position="315"/>
        <end position="340"/>
    </location>
</feature>
<keyword evidence="6" id="KW-0675">Receptor</keyword>
<feature type="transmembrane region" description="Helical" evidence="8">
    <location>
        <begin position="141"/>
        <end position="160"/>
    </location>
</feature>
<dbReference type="GO" id="GO:0005886">
    <property type="term" value="C:plasma membrane"/>
    <property type="evidence" value="ECO:0007669"/>
    <property type="project" value="TreeGrafter"/>
</dbReference>
<dbReference type="AlphaFoldDB" id="A0AAN8DKW2"/>
<name>A0AAN8DKW2_CHAGU</name>
<evidence type="ECO:0000313" key="11">
    <source>
        <dbReference type="Proteomes" id="UP001331515"/>
    </source>
</evidence>
<keyword evidence="7" id="KW-0807">Transducer</keyword>
<evidence type="ECO:0000313" key="10">
    <source>
        <dbReference type="EMBL" id="KAK5923785.1"/>
    </source>
</evidence>
<feature type="domain" description="G-protein coupled receptors family 1 profile" evidence="9">
    <location>
        <begin position="40"/>
        <end position="369"/>
    </location>
</feature>
<protein>
    <recommendedName>
        <fullName evidence="9">G-protein coupled receptors family 1 profile domain-containing protein</fullName>
    </recommendedName>
</protein>
<keyword evidence="3 8" id="KW-1133">Transmembrane helix</keyword>
<feature type="transmembrane region" description="Helical" evidence="8">
    <location>
        <begin position="20"/>
        <end position="49"/>
    </location>
</feature>
<evidence type="ECO:0000256" key="1">
    <source>
        <dbReference type="ARBA" id="ARBA00004141"/>
    </source>
</evidence>
<dbReference type="GO" id="GO:0004930">
    <property type="term" value="F:G protein-coupled receptor activity"/>
    <property type="evidence" value="ECO:0007669"/>
    <property type="project" value="UniProtKB-KW"/>
</dbReference>
<keyword evidence="4" id="KW-0297">G-protein coupled receptor</keyword>
<proteinExistence type="predicted"/>
<keyword evidence="5 8" id="KW-0472">Membrane</keyword>
<evidence type="ECO:0000259" key="9">
    <source>
        <dbReference type="PROSITE" id="PS50262"/>
    </source>
</evidence>
<dbReference type="Gene3D" id="1.20.1070.10">
    <property type="entry name" value="Rhodopsin 7-helix transmembrane proteins"/>
    <property type="match status" value="1"/>
</dbReference>
<dbReference type="EMBL" id="JAURVH010001521">
    <property type="protein sequence ID" value="KAK5923785.1"/>
    <property type="molecule type" value="Genomic_DNA"/>
</dbReference>
<evidence type="ECO:0000256" key="7">
    <source>
        <dbReference type="ARBA" id="ARBA00023224"/>
    </source>
</evidence>
<dbReference type="PANTHER" id="PTHR45695:SF15">
    <property type="entry name" value="OPSIN RH2"/>
    <property type="match status" value="1"/>
</dbReference>
<accession>A0AAN8DKW2</accession>
<evidence type="ECO:0000256" key="2">
    <source>
        <dbReference type="ARBA" id="ARBA00022692"/>
    </source>
</evidence>
<evidence type="ECO:0000256" key="4">
    <source>
        <dbReference type="ARBA" id="ARBA00023040"/>
    </source>
</evidence>
<comment type="subcellular location">
    <subcellularLocation>
        <location evidence="1">Membrane</location>
        <topology evidence="1">Multi-pass membrane protein</topology>
    </subcellularLocation>
</comment>
<feature type="transmembrane region" description="Helical" evidence="8">
    <location>
        <begin position="352"/>
        <end position="372"/>
    </location>
</feature>
<sequence>MDLHTFWNETTAHNETDAHTMFFIFNCIVLTLTLVLGTPGNLWVCWVVYRTKSLQTFNNALLVSLAVSDLLKCSVDTPLLLFCLQYGKSSQVSVSVCTLQQFTYALCSCVQLLTLVSISVERYQAIAYPFQTERRKARVRLWILSIWACGLLLAIISLILSKNALFCMLCRENHGDNGDEWLQNADPFGPYVLVPVWGLSLTVIVIHYIRIFKVVRQHRKKVFSQGIQLRPTVSKHVWLDVPAPVPRTAPPGFLGPLPSRCTVLLVAEARAPRAGSSTEGAPGRLPEIVGAVCLLTPGARERRKNKMEGKLAQRFGYIIIAFTLFWMPMLVILLMNVVSWQDADKLMMELETSAMVLTCVQAAVDPLIYTLVTRQFRSELSKLLSSIPRQSMSLQYMTSRGQAPPRPNLDSECLSSIAPSPPLSLSLSQ</sequence>
<feature type="transmembrane region" description="Helical" evidence="8">
    <location>
        <begin position="188"/>
        <end position="211"/>
    </location>
</feature>
<dbReference type="SMART" id="SM01381">
    <property type="entry name" value="7TM_GPCR_Srsx"/>
    <property type="match status" value="1"/>
</dbReference>
<evidence type="ECO:0000256" key="6">
    <source>
        <dbReference type="ARBA" id="ARBA00023170"/>
    </source>
</evidence>
<evidence type="ECO:0000256" key="8">
    <source>
        <dbReference type="SAM" id="Phobius"/>
    </source>
</evidence>
<dbReference type="PANTHER" id="PTHR45695">
    <property type="entry name" value="LEUCOKININ RECEPTOR-RELATED"/>
    <property type="match status" value="1"/>
</dbReference>
<comment type="caution">
    <text evidence="10">The sequence shown here is derived from an EMBL/GenBank/DDBJ whole genome shotgun (WGS) entry which is preliminary data.</text>
</comment>